<keyword evidence="1 3" id="KW-0560">Oxidoreductase</keyword>
<protein>
    <submittedName>
        <fullName evidence="3">NADP-dependent oxidoreductase</fullName>
        <ecNumber evidence="3">1.-.-.-</ecNumber>
    </submittedName>
</protein>
<dbReference type="SUPFAM" id="SSF50129">
    <property type="entry name" value="GroES-like"/>
    <property type="match status" value="1"/>
</dbReference>
<dbReference type="InterPro" id="IPR050700">
    <property type="entry name" value="YIM1/Zinc_Alcohol_DH_Fams"/>
</dbReference>
<dbReference type="PROSITE" id="PS01162">
    <property type="entry name" value="QOR_ZETA_CRYSTAL"/>
    <property type="match status" value="1"/>
</dbReference>
<dbReference type="SUPFAM" id="SSF51735">
    <property type="entry name" value="NAD(P)-binding Rossmann-fold domains"/>
    <property type="match status" value="1"/>
</dbReference>
<dbReference type="Gene3D" id="3.40.50.720">
    <property type="entry name" value="NAD(P)-binding Rossmann-like Domain"/>
    <property type="match status" value="1"/>
</dbReference>
<evidence type="ECO:0000313" key="4">
    <source>
        <dbReference type="Proteomes" id="UP001467690"/>
    </source>
</evidence>
<dbReference type="CDD" id="cd05289">
    <property type="entry name" value="MDR_like_2"/>
    <property type="match status" value="1"/>
</dbReference>
<feature type="domain" description="Enoyl reductase (ER)" evidence="2">
    <location>
        <begin position="17"/>
        <end position="312"/>
    </location>
</feature>
<dbReference type="InterPro" id="IPR011032">
    <property type="entry name" value="GroES-like_sf"/>
</dbReference>
<dbReference type="Pfam" id="PF13602">
    <property type="entry name" value="ADH_zinc_N_2"/>
    <property type="match status" value="1"/>
</dbReference>
<proteinExistence type="predicted"/>
<sequence length="317" mass="34391">MNTSNQKMRAAQIHSFGGLAHLEIQNIEIPTPGEGEVLVKVHAAAVNPVDWKIREGYLAEIIPHQLPLTLGWDFAGEIVSVGKSVNSWSIGEAVYARPDLAKNGAFAEYILVSEKEIAAKPKSLNWQKSAAVPLVTLTAWQSLKDIGNIKQGDRVLIHAGAGGVGIAAIQLAKLAGATVYTTASTRNIEFLKTLGADHIIDYTQQDFSDLSNLDMVFDTLGGDVLQKSWPTLKQGGCLVSIAEVPNDEIATQHQVNAHFCFVQANPDQLAEIAKLIDSELLKIEIDSVFKLEDLAKAQQKSETGHVRGKIVIQVEEE</sequence>
<comment type="caution">
    <text evidence="3">The sequence shown here is derived from an EMBL/GenBank/DDBJ whole genome shotgun (WGS) entry which is preliminary data.</text>
</comment>
<dbReference type="Pfam" id="PF08240">
    <property type="entry name" value="ADH_N"/>
    <property type="match status" value="1"/>
</dbReference>
<dbReference type="Gene3D" id="3.90.180.10">
    <property type="entry name" value="Medium-chain alcohol dehydrogenases, catalytic domain"/>
    <property type="match status" value="1"/>
</dbReference>
<dbReference type="GO" id="GO:0016491">
    <property type="term" value="F:oxidoreductase activity"/>
    <property type="evidence" value="ECO:0007669"/>
    <property type="project" value="UniProtKB-KW"/>
</dbReference>
<name>A0ABV1RHK5_9ALTE</name>
<dbReference type="RefSeq" id="WP_350401939.1">
    <property type="nucleotide sequence ID" value="NZ_JBELOE010000211.1"/>
</dbReference>
<dbReference type="InterPro" id="IPR020843">
    <property type="entry name" value="ER"/>
</dbReference>
<dbReference type="SMART" id="SM00829">
    <property type="entry name" value="PKS_ER"/>
    <property type="match status" value="1"/>
</dbReference>
<keyword evidence="4" id="KW-1185">Reference proteome</keyword>
<dbReference type="InterPro" id="IPR036291">
    <property type="entry name" value="NAD(P)-bd_dom_sf"/>
</dbReference>
<accession>A0ABV1RHK5</accession>
<dbReference type="Proteomes" id="UP001467690">
    <property type="component" value="Unassembled WGS sequence"/>
</dbReference>
<dbReference type="PANTHER" id="PTHR11695">
    <property type="entry name" value="ALCOHOL DEHYDROGENASE RELATED"/>
    <property type="match status" value="1"/>
</dbReference>
<dbReference type="EMBL" id="JBELOE010000211">
    <property type="protein sequence ID" value="MER2492422.1"/>
    <property type="molecule type" value="Genomic_DNA"/>
</dbReference>
<organism evidence="3 4">
    <name type="scientific">Catenovulum sediminis</name>
    <dbReference type="NCBI Taxonomy" id="1740262"/>
    <lineage>
        <taxon>Bacteria</taxon>
        <taxon>Pseudomonadati</taxon>
        <taxon>Pseudomonadota</taxon>
        <taxon>Gammaproteobacteria</taxon>
        <taxon>Alteromonadales</taxon>
        <taxon>Alteromonadaceae</taxon>
        <taxon>Catenovulum</taxon>
    </lineage>
</organism>
<evidence type="ECO:0000259" key="2">
    <source>
        <dbReference type="SMART" id="SM00829"/>
    </source>
</evidence>
<dbReference type="EC" id="1.-.-.-" evidence="3"/>
<dbReference type="InterPro" id="IPR013154">
    <property type="entry name" value="ADH-like_N"/>
</dbReference>
<evidence type="ECO:0000256" key="1">
    <source>
        <dbReference type="ARBA" id="ARBA00023002"/>
    </source>
</evidence>
<evidence type="ECO:0000313" key="3">
    <source>
        <dbReference type="EMBL" id="MER2492422.1"/>
    </source>
</evidence>
<dbReference type="InterPro" id="IPR002364">
    <property type="entry name" value="Quin_OxRdtase/zeta-crystal_CS"/>
</dbReference>
<gene>
    <name evidence="3" type="ORF">ABS311_11075</name>
</gene>
<reference evidence="3 4" key="1">
    <citation type="submission" date="2024-06" db="EMBL/GenBank/DDBJ databases">
        <authorList>
            <person name="Chen R.Y."/>
        </authorList>
    </citation>
    <scope>NUCLEOTIDE SEQUENCE [LARGE SCALE GENOMIC DNA]</scope>
    <source>
        <strain evidence="3 4">D2</strain>
    </source>
</reference>
<dbReference type="PANTHER" id="PTHR11695:SF294">
    <property type="entry name" value="RETICULON-4-INTERACTING PROTEIN 1, MITOCHONDRIAL"/>
    <property type="match status" value="1"/>
</dbReference>